<sequence>RYEAERKVRGKLLYAKQTQFPKDRNEHKLSYNKGL</sequence>
<protein>
    <submittedName>
        <fullName evidence="2">Uncharacterized protein</fullName>
    </submittedName>
</protein>
<feature type="non-terminal residue" evidence="2">
    <location>
        <position position="1"/>
    </location>
</feature>
<dbReference type="EMBL" id="BARS01014250">
    <property type="protein sequence ID" value="GAF91576.1"/>
    <property type="molecule type" value="Genomic_DNA"/>
</dbReference>
<feature type="region of interest" description="Disordered" evidence="1">
    <location>
        <begin position="16"/>
        <end position="35"/>
    </location>
</feature>
<dbReference type="AlphaFoldDB" id="X0TWM0"/>
<evidence type="ECO:0000313" key="2">
    <source>
        <dbReference type="EMBL" id="GAF91576.1"/>
    </source>
</evidence>
<evidence type="ECO:0000256" key="1">
    <source>
        <dbReference type="SAM" id="MobiDB-lite"/>
    </source>
</evidence>
<reference evidence="2" key="1">
    <citation type="journal article" date="2014" name="Front. Microbiol.">
        <title>High frequency of phylogenetically diverse reductive dehalogenase-homologous genes in deep subseafloor sedimentary metagenomes.</title>
        <authorList>
            <person name="Kawai M."/>
            <person name="Futagami T."/>
            <person name="Toyoda A."/>
            <person name="Takaki Y."/>
            <person name="Nishi S."/>
            <person name="Hori S."/>
            <person name="Arai W."/>
            <person name="Tsubouchi T."/>
            <person name="Morono Y."/>
            <person name="Uchiyama I."/>
            <person name="Ito T."/>
            <person name="Fujiyama A."/>
            <person name="Inagaki F."/>
            <person name="Takami H."/>
        </authorList>
    </citation>
    <scope>NUCLEOTIDE SEQUENCE</scope>
    <source>
        <strain evidence="2">Expedition CK06-06</strain>
    </source>
</reference>
<gene>
    <name evidence="2" type="ORF">S01H1_24171</name>
</gene>
<name>X0TWM0_9ZZZZ</name>
<accession>X0TWM0</accession>
<comment type="caution">
    <text evidence="2">The sequence shown here is derived from an EMBL/GenBank/DDBJ whole genome shotgun (WGS) entry which is preliminary data.</text>
</comment>
<proteinExistence type="predicted"/>
<organism evidence="2">
    <name type="scientific">marine sediment metagenome</name>
    <dbReference type="NCBI Taxonomy" id="412755"/>
    <lineage>
        <taxon>unclassified sequences</taxon>
        <taxon>metagenomes</taxon>
        <taxon>ecological metagenomes</taxon>
    </lineage>
</organism>